<dbReference type="SMART" id="SM00225">
    <property type="entry name" value="BTB"/>
    <property type="match status" value="1"/>
</dbReference>
<dbReference type="InterPro" id="IPR052407">
    <property type="entry name" value="BTB_POZ_domain_cont_9"/>
</dbReference>
<dbReference type="InterPro" id="IPR000210">
    <property type="entry name" value="BTB/POZ_dom"/>
</dbReference>
<sequence>MNFIFKDYSDISLVVGGTQFLAHRVILASRCDYFRALLFGGLSETHSSTIHLNGINSTAFYHVLGYIYTGRLDISGLTVRDALDILGLVCQYNFPNLENALSAHFVRSLTPNNVCQIYDAAITYDLDDLIDACLQTIDRAPATVLAHPQFLRLSRVNHHLFSVVTLVFFHCLPVFLGQILSRLMIDLQWYELIDNNLCVVSATFHLPALNFTTFVLSLPTFC</sequence>
<evidence type="ECO:0000256" key="1">
    <source>
        <dbReference type="SAM" id="Phobius"/>
    </source>
</evidence>
<organism evidence="3 4">
    <name type="scientific">Mesocestoides corti</name>
    <name type="common">Flatworm</name>
    <dbReference type="NCBI Taxonomy" id="53468"/>
    <lineage>
        <taxon>Eukaryota</taxon>
        <taxon>Metazoa</taxon>
        <taxon>Spiralia</taxon>
        <taxon>Lophotrochozoa</taxon>
        <taxon>Platyhelminthes</taxon>
        <taxon>Cestoda</taxon>
        <taxon>Eucestoda</taxon>
        <taxon>Cyclophyllidea</taxon>
        <taxon>Mesocestoididae</taxon>
        <taxon>Mesocestoides</taxon>
    </lineage>
</organism>
<dbReference type="PANTHER" id="PTHR46306">
    <property type="entry name" value="BTB/POZ DOMAIN-CONTAINING PROTEIN 9"/>
    <property type="match status" value="1"/>
</dbReference>
<dbReference type="AlphaFoldDB" id="A0A0R3UR21"/>
<dbReference type="GO" id="GO:0050804">
    <property type="term" value="P:modulation of chemical synaptic transmission"/>
    <property type="evidence" value="ECO:0007669"/>
    <property type="project" value="TreeGrafter"/>
</dbReference>
<reference evidence="3 4" key="1">
    <citation type="submission" date="2018-10" db="EMBL/GenBank/DDBJ databases">
        <authorList>
            <consortium name="Pathogen Informatics"/>
        </authorList>
    </citation>
    <scope>NUCLEOTIDE SEQUENCE [LARGE SCALE GENOMIC DNA]</scope>
</reference>
<keyword evidence="1" id="KW-0812">Transmembrane</keyword>
<dbReference type="OrthoDB" id="9997739at2759"/>
<dbReference type="Pfam" id="PF00651">
    <property type="entry name" value="BTB"/>
    <property type="match status" value="1"/>
</dbReference>
<keyword evidence="1" id="KW-0472">Membrane</keyword>
<dbReference type="Gene3D" id="3.30.710.10">
    <property type="entry name" value="Potassium Channel Kv1.1, Chain A"/>
    <property type="match status" value="1"/>
</dbReference>
<dbReference type="STRING" id="53468.A0A0R3UR21"/>
<name>A0A0R3UR21_MESCO</name>
<dbReference type="InterPro" id="IPR011333">
    <property type="entry name" value="SKP1/BTB/POZ_sf"/>
</dbReference>
<feature type="domain" description="BTB" evidence="2">
    <location>
        <begin position="9"/>
        <end position="76"/>
    </location>
</feature>
<evidence type="ECO:0000259" key="2">
    <source>
        <dbReference type="PROSITE" id="PS50097"/>
    </source>
</evidence>
<keyword evidence="4" id="KW-1185">Reference proteome</keyword>
<accession>A0A0R3UR21</accession>
<gene>
    <name evidence="3" type="ORF">MCOS_LOCUS10327</name>
</gene>
<dbReference type="SUPFAM" id="SSF54695">
    <property type="entry name" value="POZ domain"/>
    <property type="match status" value="1"/>
</dbReference>
<dbReference type="GO" id="GO:0005737">
    <property type="term" value="C:cytoplasm"/>
    <property type="evidence" value="ECO:0007669"/>
    <property type="project" value="TreeGrafter"/>
</dbReference>
<proteinExistence type="predicted"/>
<keyword evidence="1" id="KW-1133">Transmembrane helix</keyword>
<dbReference type="GO" id="GO:0008344">
    <property type="term" value="P:adult locomotory behavior"/>
    <property type="evidence" value="ECO:0007669"/>
    <property type="project" value="TreeGrafter"/>
</dbReference>
<dbReference type="Proteomes" id="UP000267029">
    <property type="component" value="Unassembled WGS sequence"/>
</dbReference>
<protein>
    <recommendedName>
        <fullName evidence="2">BTB domain-containing protein</fullName>
    </recommendedName>
</protein>
<dbReference type="GO" id="GO:0048512">
    <property type="term" value="P:circadian behavior"/>
    <property type="evidence" value="ECO:0007669"/>
    <property type="project" value="TreeGrafter"/>
</dbReference>
<dbReference type="EMBL" id="UXSR01006169">
    <property type="protein sequence ID" value="VDD84324.1"/>
    <property type="molecule type" value="Genomic_DNA"/>
</dbReference>
<dbReference type="PANTHER" id="PTHR46306:SF1">
    <property type="entry name" value="BTB_POZ DOMAIN-CONTAINING PROTEIN 9"/>
    <property type="match status" value="1"/>
</dbReference>
<feature type="transmembrane region" description="Helical" evidence="1">
    <location>
        <begin position="160"/>
        <end position="180"/>
    </location>
</feature>
<evidence type="ECO:0000313" key="4">
    <source>
        <dbReference type="Proteomes" id="UP000267029"/>
    </source>
</evidence>
<evidence type="ECO:0000313" key="3">
    <source>
        <dbReference type="EMBL" id="VDD84324.1"/>
    </source>
</evidence>
<dbReference type="PROSITE" id="PS50097">
    <property type="entry name" value="BTB"/>
    <property type="match status" value="1"/>
</dbReference>